<dbReference type="AlphaFoldDB" id="A0A0C2C2N2"/>
<accession>A0A0C2C2N2</accession>
<name>A0A0C2C2N2_9BILA</name>
<dbReference type="EMBL" id="KN749374">
    <property type="protein sequence ID" value="KIH50553.1"/>
    <property type="molecule type" value="Genomic_DNA"/>
</dbReference>
<reference evidence="3 4" key="1">
    <citation type="submission" date="2013-12" db="EMBL/GenBank/DDBJ databases">
        <title>Draft genome of the parsitic nematode Ancylostoma duodenale.</title>
        <authorList>
            <person name="Mitreva M."/>
        </authorList>
    </citation>
    <scope>NUCLEOTIDE SEQUENCE [LARGE SCALE GENOMIC DNA]</scope>
    <source>
        <strain evidence="3 4">Zhejiang</strain>
    </source>
</reference>
<sequence>PGNWGANDRTSDKHGFSRRRVDSSYDLSNCGLQRAPSTSSLMEKERKIADLERQLGQEKESLVRQHHNAVATSEELRRQLEAAESAADGLAERLKRAQADAECWKRKHEEAVQEAKNDILNERCRH</sequence>
<evidence type="ECO:0000256" key="2">
    <source>
        <dbReference type="SAM" id="MobiDB-lite"/>
    </source>
</evidence>
<keyword evidence="1" id="KW-0175">Coiled coil</keyword>
<evidence type="ECO:0000313" key="4">
    <source>
        <dbReference type="Proteomes" id="UP000054047"/>
    </source>
</evidence>
<protein>
    <submittedName>
        <fullName evidence="3">Uncharacterized protein</fullName>
    </submittedName>
</protein>
<keyword evidence="4" id="KW-1185">Reference proteome</keyword>
<organism evidence="3 4">
    <name type="scientific">Ancylostoma duodenale</name>
    <dbReference type="NCBI Taxonomy" id="51022"/>
    <lineage>
        <taxon>Eukaryota</taxon>
        <taxon>Metazoa</taxon>
        <taxon>Ecdysozoa</taxon>
        <taxon>Nematoda</taxon>
        <taxon>Chromadorea</taxon>
        <taxon>Rhabditida</taxon>
        <taxon>Rhabditina</taxon>
        <taxon>Rhabditomorpha</taxon>
        <taxon>Strongyloidea</taxon>
        <taxon>Ancylostomatidae</taxon>
        <taxon>Ancylostomatinae</taxon>
        <taxon>Ancylostoma</taxon>
    </lineage>
</organism>
<proteinExistence type="predicted"/>
<evidence type="ECO:0000313" key="3">
    <source>
        <dbReference type="EMBL" id="KIH50553.1"/>
    </source>
</evidence>
<feature type="coiled-coil region" evidence="1">
    <location>
        <begin position="41"/>
        <end position="125"/>
    </location>
</feature>
<evidence type="ECO:0000256" key="1">
    <source>
        <dbReference type="SAM" id="Coils"/>
    </source>
</evidence>
<feature type="non-terminal residue" evidence="3">
    <location>
        <position position="1"/>
    </location>
</feature>
<gene>
    <name evidence="3" type="ORF">ANCDUO_19368</name>
</gene>
<feature type="compositionally biased region" description="Basic and acidic residues" evidence="2">
    <location>
        <begin position="9"/>
        <end position="20"/>
    </location>
</feature>
<feature type="region of interest" description="Disordered" evidence="2">
    <location>
        <begin position="1"/>
        <end position="20"/>
    </location>
</feature>
<dbReference type="Proteomes" id="UP000054047">
    <property type="component" value="Unassembled WGS sequence"/>
</dbReference>